<keyword evidence="1" id="KW-0732">Signal</keyword>
<name>A0A433Y5Q4_9BACL</name>
<protein>
    <submittedName>
        <fullName evidence="2">Uncharacterized protein</fullName>
    </submittedName>
</protein>
<sequence length="108" mass="12134">MKRFAIITASVIMSAAFATAVSANDDVTPIELNLDEPIVKAVDAIIAPNPIDLLEKTFFYDNPNGNQWGAISPQEVQLSGRVIDDWVEIYTWLGTAWIYYPNYVFTYN</sequence>
<dbReference type="AlphaFoldDB" id="A0A433Y5Q4"/>
<accession>A0A433Y5Q4</accession>
<evidence type="ECO:0000256" key="1">
    <source>
        <dbReference type="SAM" id="SignalP"/>
    </source>
</evidence>
<dbReference type="EMBL" id="RZNY01000016">
    <property type="protein sequence ID" value="RUT43919.1"/>
    <property type="molecule type" value="Genomic_DNA"/>
</dbReference>
<comment type="caution">
    <text evidence="2">The sequence shown here is derived from an EMBL/GenBank/DDBJ whole genome shotgun (WGS) entry which is preliminary data.</text>
</comment>
<proteinExistence type="predicted"/>
<feature type="signal peptide" evidence="1">
    <location>
        <begin position="1"/>
        <end position="23"/>
    </location>
</feature>
<reference evidence="2 3" key="1">
    <citation type="submission" date="2018-12" db="EMBL/GenBank/DDBJ databases">
        <authorList>
            <person name="Sun L."/>
            <person name="Chen Z."/>
        </authorList>
    </citation>
    <scope>NUCLEOTIDE SEQUENCE [LARGE SCALE GENOMIC DNA]</scope>
    <source>
        <strain evidence="2 3">DSM 15890</strain>
    </source>
</reference>
<evidence type="ECO:0000313" key="3">
    <source>
        <dbReference type="Proteomes" id="UP000279446"/>
    </source>
</evidence>
<feature type="chain" id="PRO_5038808448" evidence="1">
    <location>
        <begin position="24"/>
        <end position="108"/>
    </location>
</feature>
<dbReference type="RefSeq" id="WP_127193541.1">
    <property type="nucleotide sequence ID" value="NZ_RZNY01000016.1"/>
</dbReference>
<gene>
    <name evidence="2" type="ORF">EJP82_18410</name>
</gene>
<dbReference type="OrthoDB" id="2666323at2"/>
<organism evidence="2 3">
    <name type="scientific">Paenibacillus anaericanus</name>
    <dbReference type="NCBI Taxonomy" id="170367"/>
    <lineage>
        <taxon>Bacteria</taxon>
        <taxon>Bacillati</taxon>
        <taxon>Bacillota</taxon>
        <taxon>Bacilli</taxon>
        <taxon>Bacillales</taxon>
        <taxon>Paenibacillaceae</taxon>
        <taxon>Paenibacillus</taxon>
    </lineage>
</organism>
<dbReference type="Proteomes" id="UP000279446">
    <property type="component" value="Unassembled WGS sequence"/>
</dbReference>
<evidence type="ECO:0000313" key="2">
    <source>
        <dbReference type="EMBL" id="RUT43919.1"/>
    </source>
</evidence>
<keyword evidence="3" id="KW-1185">Reference proteome</keyword>